<evidence type="ECO:0000256" key="1">
    <source>
        <dbReference type="SAM" id="MobiDB-lite"/>
    </source>
</evidence>
<organism evidence="3 4">
    <name type="scientific">Marinimicrococcus flavescens</name>
    <dbReference type="NCBI Taxonomy" id="3031815"/>
    <lineage>
        <taxon>Bacteria</taxon>
        <taxon>Pseudomonadati</taxon>
        <taxon>Pseudomonadota</taxon>
        <taxon>Alphaproteobacteria</taxon>
        <taxon>Geminicoccales</taxon>
        <taxon>Geminicoccaceae</taxon>
        <taxon>Marinimicrococcus</taxon>
    </lineage>
</organism>
<protein>
    <submittedName>
        <fullName evidence="3">SxtJ family membrane protein</fullName>
    </submittedName>
</protein>
<gene>
    <name evidence="3" type="ORF">PZ740_04720</name>
</gene>
<sequence>MAGRSHESFEAHEEEEVAGPSERSFGLTVGGILLALGLLRELLGSGFDLMALPLLAIGGLLALAGLVAPRLLAPLNRAWTRLGLVLFKVVNPVVMLLIYATTVVPIGLLMRLAGKDPLRLRKEPAAASYWIDRDPPGPAPETMINQF</sequence>
<feature type="transmembrane region" description="Helical" evidence="2">
    <location>
        <begin position="25"/>
        <end position="43"/>
    </location>
</feature>
<dbReference type="Proteomes" id="UP001301140">
    <property type="component" value="Unassembled WGS sequence"/>
</dbReference>
<dbReference type="InterPro" id="IPR045781">
    <property type="entry name" value="SxtJ"/>
</dbReference>
<evidence type="ECO:0000313" key="4">
    <source>
        <dbReference type="Proteomes" id="UP001301140"/>
    </source>
</evidence>
<dbReference type="RefSeq" id="WP_327788104.1">
    <property type="nucleotide sequence ID" value="NZ_JARGEQ010000040.1"/>
</dbReference>
<feature type="transmembrane region" description="Helical" evidence="2">
    <location>
        <begin position="93"/>
        <end position="113"/>
    </location>
</feature>
<comment type="caution">
    <text evidence="3">The sequence shown here is derived from an EMBL/GenBank/DDBJ whole genome shotgun (WGS) entry which is preliminary data.</text>
</comment>
<accession>A0AAP3XQV7</accession>
<keyword evidence="4" id="KW-1185">Reference proteome</keyword>
<proteinExistence type="predicted"/>
<dbReference type="EMBL" id="JARGEQ010000040">
    <property type="protein sequence ID" value="MDF1585687.1"/>
    <property type="molecule type" value="Genomic_DNA"/>
</dbReference>
<keyword evidence="2" id="KW-0472">Membrane</keyword>
<evidence type="ECO:0000256" key="2">
    <source>
        <dbReference type="SAM" id="Phobius"/>
    </source>
</evidence>
<feature type="region of interest" description="Disordered" evidence="1">
    <location>
        <begin position="1"/>
        <end position="22"/>
    </location>
</feature>
<keyword evidence="2" id="KW-0812">Transmembrane</keyword>
<reference evidence="3 4" key="1">
    <citation type="submission" date="2023-03" db="EMBL/GenBank/DDBJ databases">
        <title>YIM 152171 draft genome.</title>
        <authorList>
            <person name="Yang Z."/>
        </authorList>
    </citation>
    <scope>NUCLEOTIDE SEQUENCE [LARGE SCALE GENOMIC DNA]</scope>
    <source>
        <strain evidence="3 4">YIM 152171</strain>
    </source>
</reference>
<dbReference type="Pfam" id="PF19588">
    <property type="entry name" value="SxtJ"/>
    <property type="match status" value="1"/>
</dbReference>
<keyword evidence="2" id="KW-1133">Transmembrane helix</keyword>
<name>A0AAP3XQV7_9PROT</name>
<feature type="compositionally biased region" description="Basic and acidic residues" evidence="1">
    <location>
        <begin position="1"/>
        <end position="11"/>
    </location>
</feature>
<dbReference type="AlphaFoldDB" id="A0AAP3XQV7"/>
<feature type="transmembrane region" description="Helical" evidence="2">
    <location>
        <begin position="50"/>
        <end position="73"/>
    </location>
</feature>
<evidence type="ECO:0000313" key="3">
    <source>
        <dbReference type="EMBL" id="MDF1585687.1"/>
    </source>
</evidence>